<keyword evidence="2" id="KW-0812">Transmembrane</keyword>
<dbReference type="STRING" id="399736.SAMN04489720_1965"/>
<evidence type="ECO:0000256" key="2">
    <source>
        <dbReference type="SAM" id="Phobius"/>
    </source>
</evidence>
<sequence>MSAPAPTQQSAPTTVQPTMDAHAQPSADAHAPHPASGPHQPTWQGHPQPGYAYPAPQPARPMSGLAITTFVLGLLGLAILPIVLGHISIAMIRRSGQGGIAFAIVGTVLGYLYLAGYVLLLAIAGLGILAGTSGWL</sequence>
<dbReference type="Proteomes" id="UP000198822">
    <property type="component" value="Chromosome I"/>
</dbReference>
<dbReference type="EMBL" id="LT629695">
    <property type="protein sequence ID" value="SDH67171.1"/>
    <property type="molecule type" value="Genomic_DNA"/>
</dbReference>
<organism evidence="4 5">
    <name type="scientific">Agrococcus jejuensis</name>
    <dbReference type="NCBI Taxonomy" id="399736"/>
    <lineage>
        <taxon>Bacteria</taxon>
        <taxon>Bacillati</taxon>
        <taxon>Actinomycetota</taxon>
        <taxon>Actinomycetes</taxon>
        <taxon>Micrococcales</taxon>
        <taxon>Microbacteriaceae</taxon>
        <taxon>Agrococcus</taxon>
    </lineage>
</organism>
<evidence type="ECO:0000313" key="5">
    <source>
        <dbReference type="Proteomes" id="UP000198822"/>
    </source>
</evidence>
<name>A0A1G8EBA2_9MICO</name>
<feature type="transmembrane region" description="Helical" evidence="2">
    <location>
        <begin position="99"/>
        <end position="130"/>
    </location>
</feature>
<keyword evidence="5" id="KW-1185">Reference proteome</keyword>
<accession>A0A1G8EBA2</accession>
<feature type="transmembrane region" description="Helical" evidence="2">
    <location>
        <begin position="65"/>
        <end position="87"/>
    </location>
</feature>
<reference evidence="5" key="1">
    <citation type="submission" date="2016-10" db="EMBL/GenBank/DDBJ databases">
        <authorList>
            <person name="Varghese N."/>
            <person name="Submissions S."/>
        </authorList>
    </citation>
    <scope>NUCLEOTIDE SEQUENCE [LARGE SCALE GENOMIC DNA]</scope>
    <source>
        <strain evidence="5">DSM 22002</strain>
    </source>
</reference>
<dbReference type="Pfam" id="PF13828">
    <property type="entry name" value="DUF4190"/>
    <property type="match status" value="1"/>
</dbReference>
<protein>
    <recommendedName>
        <fullName evidence="3">DUF4190 domain-containing protein</fullName>
    </recommendedName>
</protein>
<dbReference type="AlphaFoldDB" id="A0A1G8EBA2"/>
<gene>
    <name evidence="4" type="ORF">SAMN04489720_1965</name>
</gene>
<evidence type="ECO:0000313" key="4">
    <source>
        <dbReference type="EMBL" id="SDH67171.1"/>
    </source>
</evidence>
<keyword evidence="2" id="KW-0472">Membrane</keyword>
<proteinExistence type="predicted"/>
<keyword evidence="2" id="KW-1133">Transmembrane helix</keyword>
<dbReference type="InterPro" id="IPR025241">
    <property type="entry name" value="DUF4190"/>
</dbReference>
<feature type="region of interest" description="Disordered" evidence="1">
    <location>
        <begin position="1"/>
        <end position="56"/>
    </location>
</feature>
<dbReference type="OrthoDB" id="4374883at2"/>
<feature type="domain" description="DUF4190" evidence="3">
    <location>
        <begin position="65"/>
        <end position="120"/>
    </location>
</feature>
<evidence type="ECO:0000259" key="3">
    <source>
        <dbReference type="Pfam" id="PF13828"/>
    </source>
</evidence>
<feature type="compositionally biased region" description="Low complexity" evidence="1">
    <location>
        <begin position="20"/>
        <end position="54"/>
    </location>
</feature>
<evidence type="ECO:0000256" key="1">
    <source>
        <dbReference type="SAM" id="MobiDB-lite"/>
    </source>
</evidence>
<feature type="compositionally biased region" description="Polar residues" evidence="1">
    <location>
        <begin position="1"/>
        <end position="17"/>
    </location>
</feature>
<dbReference type="RefSeq" id="WP_092504596.1">
    <property type="nucleotide sequence ID" value="NZ_LT629695.1"/>
</dbReference>